<dbReference type="EMBL" id="JAGINP010000035">
    <property type="protein sequence ID" value="MBP2296797.1"/>
    <property type="molecule type" value="Genomic_DNA"/>
</dbReference>
<dbReference type="Proteomes" id="UP000781958">
    <property type="component" value="Unassembled WGS sequence"/>
</dbReference>
<reference evidence="10 11" key="1">
    <citation type="submission" date="2021-03" db="EMBL/GenBank/DDBJ databases">
        <title>Genomic Encyclopedia of Type Strains, Phase III (KMG-III): the genomes of soil and plant-associated and newly described type strains.</title>
        <authorList>
            <person name="Whitman W."/>
        </authorList>
    </citation>
    <scope>NUCLEOTIDE SEQUENCE [LARGE SCALE GENOMIC DNA]</scope>
    <source>
        <strain evidence="10 11">IMMIB AFH-6</strain>
    </source>
</reference>
<accession>A0ABS4SXU5</accession>
<evidence type="ECO:0000256" key="7">
    <source>
        <dbReference type="ARBA" id="ARBA00023136"/>
    </source>
</evidence>
<feature type="transmembrane region" description="Helical" evidence="8">
    <location>
        <begin position="59"/>
        <end position="85"/>
    </location>
</feature>
<evidence type="ECO:0000256" key="6">
    <source>
        <dbReference type="ARBA" id="ARBA00022989"/>
    </source>
</evidence>
<evidence type="ECO:0000256" key="5">
    <source>
        <dbReference type="ARBA" id="ARBA00022692"/>
    </source>
</evidence>
<comment type="caution">
    <text evidence="10">The sequence shown here is derived from an EMBL/GenBank/DDBJ whole genome shotgun (WGS) entry which is preliminary data.</text>
</comment>
<proteinExistence type="inferred from homology"/>
<evidence type="ECO:0000256" key="2">
    <source>
        <dbReference type="ARBA" id="ARBA00010072"/>
    </source>
</evidence>
<evidence type="ECO:0000259" key="9">
    <source>
        <dbReference type="PROSITE" id="PS50928"/>
    </source>
</evidence>
<protein>
    <submittedName>
        <fullName evidence="10">Polar amino acid transport system permease protein</fullName>
    </submittedName>
</protein>
<organism evidence="10 11">
    <name type="scientific">Azospirillum rugosum</name>
    <dbReference type="NCBI Taxonomy" id="416170"/>
    <lineage>
        <taxon>Bacteria</taxon>
        <taxon>Pseudomonadati</taxon>
        <taxon>Pseudomonadota</taxon>
        <taxon>Alphaproteobacteria</taxon>
        <taxon>Rhodospirillales</taxon>
        <taxon>Azospirillaceae</taxon>
        <taxon>Azospirillum</taxon>
    </lineage>
</organism>
<dbReference type="PROSITE" id="PS50928">
    <property type="entry name" value="ABC_TM1"/>
    <property type="match status" value="1"/>
</dbReference>
<keyword evidence="5 8" id="KW-0812">Transmembrane</keyword>
<keyword evidence="11" id="KW-1185">Reference proteome</keyword>
<dbReference type="CDD" id="cd06261">
    <property type="entry name" value="TM_PBP2"/>
    <property type="match status" value="1"/>
</dbReference>
<evidence type="ECO:0000256" key="3">
    <source>
        <dbReference type="ARBA" id="ARBA00022448"/>
    </source>
</evidence>
<evidence type="ECO:0000313" key="10">
    <source>
        <dbReference type="EMBL" id="MBP2296797.1"/>
    </source>
</evidence>
<dbReference type="InterPro" id="IPR043429">
    <property type="entry name" value="ArtM/GltK/GlnP/TcyL/YhdX-like"/>
</dbReference>
<keyword evidence="4" id="KW-1003">Cell membrane</keyword>
<dbReference type="Pfam" id="PF00528">
    <property type="entry name" value="BPD_transp_1"/>
    <property type="match status" value="1"/>
</dbReference>
<dbReference type="SUPFAM" id="SSF161098">
    <property type="entry name" value="MetI-like"/>
    <property type="match status" value="1"/>
</dbReference>
<dbReference type="InterPro" id="IPR035906">
    <property type="entry name" value="MetI-like_sf"/>
</dbReference>
<comment type="subcellular location">
    <subcellularLocation>
        <location evidence="1">Cell inner membrane</location>
        <topology evidence="1">Multi-pass membrane protein</topology>
    </subcellularLocation>
    <subcellularLocation>
        <location evidence="8">Cell membrane</location>
        <topology evidence="8">Multi-pass membrane protein</topology>
    </subcellularLocation>
</comment>
<keyword evidence="3 8" id="KW-0813">Transport</keyword>
<dbReference type="PANTHER" id="PTHR30614">
    <property type="entry name" value="MEMBRANE COMPONENT OF AMINO ACID ABC TRANSPORTER"/>
    <property type="match status" value="1"/>
</dbReference>
<keyword evidence="7 8" id="KW-0472">Membrane</keyword>
<dbReference type="RefSeq" id="WP_209772396.1">
    <property type="nucleotide sequence ID" value="NZ_JAGINP010000035.1"/>
</dbReference>
<dbReference type="NCBIfam" id="TIGR01726">
    <property type="entry name" value="HEQRo_perm_3TM"/>
    <property type="match status" value="1"/>
</dbReference>
<evidence type="ECO:0000256" key="8">
    <source>
        <dbReference type="RuleBase" id="RU363032"/>
    </source>
</evidence>
<feature type="transmembrane region" description="Helical" evidence="8">
    <location>
        <begin position="196"/>
        <end position="215"/>
    </location>
</feature>
<evidence type="ECO:0000256" key="1">
    <source>
        <dbReference type="ARBA" id="ARBA00004429"/>
    </source>
</evidence>
<evidence type="ECO:0000256" key="4">
    <source>
        <dbReference type="ARBA" id="ARBA00022475"/>
    </source>
</evidence>
<dbReference type="PANTHER" id="PTHR30614:SF21">
    <property type="entry name" value="AMINO ACID ABC TRANSPORTER PERMEASE"/>
    <property type="match status" value="1"/>
</dbReference>
<sequence>MNAHVKIFLVGVLGVTLVLVALFVAVYGADSGAILRDVAGRTPLLLSGSADFSAFEGGFAANIVISLWAMALAAVAGTALGVGMISQSAVIRGPSVLVMNLLRNSPWLVVLYAMLYLLPFEVRIFGRFIEISPMIKATIGLALPVTANIAEVFRGGVESVPTGQWESARALGYRRLQILRRVVVPQAIPIMTPNLMTTYAMLFIGSSLVVVTGTHDVLSVARTVIASDGDHVATAVYLYILYLFFLFCFPIAILTRWLEQRVRVRK</sequence>
<comment type="similarity">
    <text evidence="2">Belongs to the binding-protein-dependent transport system permease family. HisMQ subfamily.</text>
</comment>
<dbReference type="InterPro" id="IPR010065">
    <property type="entry name" value="AA_ABC_transptr_permease_3TM"/>
</dbReference>
<gene>
    <name evidence="10" type="ORF">J2851_006615</name>
</gene>
<dbReference type="Gene3D" id="1.10.3720.10">
    <property type="entry name" value="MetI-like"/>
    <property type="match status" value="1"/>
</dbReference>
<keyword evidence="6 8" id="KW-1133">Transmembrane helix</keyword>
<feature type="transmembrane region" description="Helical" evidence="8">
    <location>
        <begin position="6"/>
        <end position="27"/>
    </location>
</feature>
<dbReference type="InterPro" id="IPR000515">
    <property type="entry name" value="MetI-like"/>
</dbReference>
<feature type="transmembrane region" description="Helical" evidence="8">
    <location>
        <begin position="235"/>
        <end position="258"/>
    </location>
</feature>
<feature type="domain" description="ABC transmembrane type-1" evidence="9">
    <location>
        <begin position="59"/>
        <end position="255"/>
    </location>
</feature>
<evidence type="ECO:0000313" key="11">
    <source>
        <dbReference type="Proteomes" id="UP000781958"/>
    </source>
</evidence>
<name>A0ABS4SXU5_9PROT</name>